<dbReference type="InterPro" id="IPR010865">
    <property type="entry name" value="DUF1499"/>
</dbReference>
<dbReference type="EMBL" id="CP162601">
    <property type="protein sequence ID" value="XDK25738.1"/>
    <property type="molecule type" value="Genomic_DNA"/>
</dbReference>
<name>A0AB39HF59_9VIBR</name>
<dbReference type="AlphaFoldDB" id="A0AB39HF59"/>
<sequence length="123" mass="13982">MNQPFKAKIDTPCGDKPNCVASVDQREDFHIAPWTLTPSASFIQVVSAIQSVPSSKLISKTDDYAHFTFTSRWLKFVDDVEIQQRGDQVFLRSESRIGHSDFGVNRKRMLKLGQKLKQLSLII</sequence>
<protein>
    <submittedName>
        <fullName evidence="1">DUF1499 domain-containing protein</fullName>
    </submittedName>
</protein>
<dbReference type="RefSeq" id="WP_306101179.1">
    <property type="nucleotide sequence ID" value="NZ_CP162601.1"/>
</dbReference>
<dbReference type="PIRSF" id="PIRSF026426">
    <property type="entry name" value="DUF1499"/>
    <property type="match status" value="1"/>
</dbReference>
<gene>
    <name evidence="1" type="ORF">AB0763_03570</name>
</gene>
<dbReference type="PANTHER" id="PTHR34801">
    <property type="entry name" value="EXPRESSED PROTEIN"/>
    <property type="match status" value="1"/>
</dbReference>
<organism evidence="1">
    <name type="scientific">Vibrio sp. HB236076</name>
    <dbReference type="NCBI Taxonomy" id="3232307"/>
    <lineage>
        <taxon>Bacteria</taxon>
        <taxon>Pseudomonadati</taxon>
        <taxon>Pseudomonadota</taxon>
        <taxon>Gammaproteobacteria</taxon>
        <taxon>Vibrionales</taxon>
        <taxon>Vibrionaceae</taxon>
        <taxon>Vibrio</taxon>
    </lineage>
</organism>
<dbReference type="Pfam" id="PF07386">
    <property type="entry name" value="DUF1499"/>
    <property type="match status" value="1"/>
</dbReference>
<evidence type="ECO:0000313" key="1">
    <source>
        <dbReference type="EMBL" id="XDK25738.1"/>
    </source>
</evidence>
<accession>A0AB39HF59</accession>
<reference evidence="1" key="1">
    <citation type="submission" date="2024-07" db="EMBL/GenBank/DDBJ databases">
        <title>Genome Analysis of a Potential Novel Vibrio Species Secreting pH- and Thermo-stable Alginate Lyase and its Application in Producing Alginate Oligosaccharides.</title>
        <authorList>
            <person name="Huang H."/>
            <person name="Bao K."/>
        </authorList>
    </citation>
    <scope>NUCLEOTIDE SEQUENCE</scope>
    <source>
        <strain evidence="1">HB236076</strain>
    </source>
</reference>
<dbReference type="PANTHER" id="PTHR34801:SF6">
    <property type="entry name" value="SLL1620 PROTEIN"/>
    <property type="match status" value="1"/>
</dbReference>
<proteinExistence type="predicted"/>
<dbReference type="KEGG" id="vih:AB0763_03570"/>